<evidence type="ECO:0000313" key="2">
    <source>
        <dbReference type="Proteomes" id="UP000004088"/>
    </source>
</evidence>
<dbReference type="HOGENOM" id="CLU_3217356_0_0_4"/>
<reference evidence="1 2" key="1">
    <citation type="submission" date="2011-01" db="EMBL/GenBank/DDBJ databases">
        <authorList>
            <person name="Muzny D."/>
            <person name="Qin X."/>
            <person name="Deng J."/>
            <person name="Jiang H."/>
            <person name="Liu Y."/>
            <person name="Qu J."/>
            <person name="Song X.-Z."/>
            <person name="Zhang L."/>
            <person name="Thornton R."/>
            <person name="Coyle M."/>
            <person name="Francisco L."/>
            <person name="Jackson L."/>
            <person name="Javaid M."/>
            <person name="Korchina V."/>
            <person name="Kovar C."/>
            <person name="Mata R."/>
            <person name="Mathew T."/>
            <person name="Ngo R."/>
            <person name="Nguyen L."/>
            <person name="Nguyen N."/>
            <person name="Okwuonu G."/>
            <person name="Ongeri F."/>
            <person name="Pham C."/>
            <person name="Simmons D."/>
            <person name="Wilczek-Boney K."/>
            <person name="Hale W."/>
            <person name="Jakkamsetti A."/>
            <person name="Pham P."/>
            <person name="Ruth R."/>
            <person name="San Lucas F."/>
            <person name="Warren J."/>
            <person name="Zhang J."/>
            <person name="Zhao Z."/>
            <person name="Zhou C."/>
            <person name="Zhu D."/>
            <person name="Lee S."/>
            <person name="Bess C."/>
            <person name="Blankenburg K."/>
            <person name="Forbes L."/>
            <person name="Fu Q."/>
            <person name="Gubbala S."/>
            <person name="Hirani K."/>
            <person name="Jayaseelan J.C."/>
            <person name="Lara F."/>
            <person name="Munidasa M."/>
            <person name="Palculict T."/>
            <person name="Patil S."/>
            <person name="Pu L.-L."/>
            <person name="Saada N."/>
            <person name="Tang L."/>
            <person name="Weissenberger G."/>
            <person name="Zhu Y."/>
            <person name="Hemphill L."/>
            <person name="Shang Y."/>
            <person name="Youmans B."/>
            <person name="Ayvaz T."/>
            <person name="Ross M."/>
            <person name="Santibanez J."/>
            <person name="Aqrawi P."/>
            <person name="Gross S."/>
            <person name="Joshi V."/>
            <person name="Fowler G."/>
            <person name="Nazareth L."/>
            <person name="Reid J."/>
            <person name="Worley K."/>
            <person name="Petrosino J."/>
            <person name="Highlander S."/>
            <person name="Gibbs R."/>
        </authorList>
    </citation>
    <scope>NUCLEOTIDE SEQUENCE [LARGE SCALE GENOMIC DNA]</scope>
    <source>
        <strain evidence="1 2">ATCC 33394</strain>
    </source>
</reference>
<dbReference type="EMBL" id="AEWV01000002">
    <property type="protein sequence ID" value="EGC18501.1"/>
    <property type="molecule type" value="Genomic_DNA"/>
</dbReference>
<sequence>MIPCCWKAELSAQKAACTLKNAMQAAFSIATYRLAYPAKYSGLK</sequence>
<keyword evidence="2" id="KW-1185">Reference proteome</keyword>
<accession>F0EVZ2</accession>
<dbReference type="STRING" id="888741.HMPREF9098_0026"/>
<protein>
    <submittedName>
        <fullName evidence="1">Uncharacterized protein</fullName>
    </submittedName>
</protein>
<evidence type="ECO:0000313" key="1">
    <source>
        <dbReference type="EMBL" id="EGC18501.1"/>
    </source>
</evidence>
<dbReference type="Proteomes" id="UP000004088">
    <property type="component" value="Unassembled WGS sequence"/>
</dbReference>
<organism evidence="1 2">
    <name type="scientific">Kingella denitrificans ATCC 33394</name>
    <dbReference type="NCBI Taxonomy" id="888741"/>
    <lineage>
        <taxon>Bacteria</taxon>
        <taxon>Pseudomonadati</taxon>
        <taxon>Pseudomonadota</taxon>
        <taxon>Betaproteobacteria</taxon>
        <taxon>Neisseriales</taxon>
        <taxon>Neisseriaceae</taxon>
        <taxon>Kingella</taxon>
    </lineage>
</organism>
<proteinExistence type="predicted"/>
<comment type="caution">
    <text evidence="1">The sequence shown here is derived from an EMBL/GenBank/DDBJ whole genome shotgun (WGS) entry which is preliminary data.</text>
</comment>
<gene>
    <name evidence="1" type="ORF">HMPREF9098_0026</name>
</gene>
<dbReference type="AlphaFoldDB" id="F0EVZ2"/>
<name>F0EVZ2_9NEIS</name>